<dbReference type="InterPro" id="IPR029016">
    <property type="entry name" value="GAF-like_dom_sf"/>
</dbReference>
<gene>
    <name evidence="5" type="ORF">DSCA_48440</name>
</gene>
<dbReference type="PANTHER" id="PTHR32347:SF23">
    <property type="entry name" value="BLL5650 PROTEIN"/>
    <property type="match status" value="1"/>
</dbReference>
<dbReference type="InterPro" id="IPR050465">
    <property type="entry name" value="UPF0194_transport"/>
</dbReference>
<evidence type="ECO:0000256" key="1">
    <source>
        <dbReference type="ARBA" id="ARBA00004196"/>
    </source>
</evidence>
<accession>A0A5K7YXA4</accession>
<dbReference type="Pfam" id="PF01590">
    <property type="entry name" value="GAF"/>
    <property type="match status" value="1"/>
</dbReference>
<organism evidence="5 6">
    <name type="scientific">Desulfosarcina alkanivorans</name>
    <dbReference type="NCBI Taxonomy" id="571177"/>
    <lineage>
        <taxon>Bacteria</taxon>
        <taxon>Pseudomonadati</taxon>
        <taxon>Thermodesulfobacteriota</taxon>
        <taxon>Desulfobacteria</taxon>
        <taxon>Desulfobacterales</taxon>
        <taxon>Desulfosarcinaceae</taxon>
        <taxon>Desulfosarcina</taxon>
    </lineage>
</organism>
<name>A0A5K7YXA4_9BACT</name>
<dbReference type="SUPFAM" id="SSF111369">
    <property type="entry name" value="HlyD-like secretion proteins"/>
    <property type="match status" value="1"/>
</dbReference>
<keyword evidence="6" id="KW-1185">Reference proteome</keyword>
<dbReference type="PANTHER" id="PTHR32347">
    <property type="entry name" value="EFFLUX SYSTEM COMPONENT YKNX-RELATED"/>
    <property type="match status" value="1"/>
</dbReference>
<dbReference type="Gene3D" id="2.40.30.170">
    <property type="match status" value="1"/>
</dbReference>
<evidence type="ECO:0000313" key="5">
    <source>
        <dbReference type="EMBL" id="BBO70914.1"/>
    </source>
</evidence>
<dbReference type="Gene3D" id="3.30.450.40">
    <property type="match status" value="1"/>
</dbReference>
<dbReference type="Pfam" id="PF25973">
    <property type="entry name" value="BSH_CzcB"/>
    <property type="match status" value="1"/>
</dbReference>
<dbReference type="Gene3D" id="2.40.50.100">
    <property type="match status" value="1"/>
</dbReference>
<dbReference type="KEGG" id="dalk:DSCA_48440"/>
<dbReference type="SUPFAM" id="SSF55781">
    <property type="entry name" value="GAF domain-like"/>
    <property type="match status" value="1"/>
</dbReference>
<dbReference type="InterPro" id="IPR003018">
    <property type="entry name" value="GAF"/>
</dbReference>
<dbReference type="InterPro" id="IPR058647">
    <property type="entry name" value="BSH_CzcB-like"/>
</dbReference>
<protein>
    <recommendedName>
        <fullName evidence="4">GAF domain-containing protein</fullName>
    </recommendedName>
</protein>
<reference evidence="5 6" key="1">
    <citation type="submission" date="2019-11" db="EMBL/GenBank/DDBJ databases">
        <title>Comparative genomics of hydrocarbon-degrading Desulfosarcina strains.</title>
        <authorList>
            <person name="Watanabe M."/>
            <person name="Kojima H."/>
            <person name="Fukui M."/>
        </authorList>
    </citation>
    <scope>NUCLEOTIDE SEQUENCE [LARGE SCALE GENOMIC DNA]</scope>
    <source>
        <strain evidence="5 6">PL12</strain>
    </source>
</reference>
<evidence type="ECO:0000256" key="2">
    <source>
        <dbReference type="ARBA" id="ARBA00023054"/>
    </source>
</evidence>
<sequence>MKKVLQAWLSRQCRMVPGSLHGILLSGPPDEGPYDRILSWPEEGGNHAPLSQVVRAALRSRQAVIKGRSNTVSKTGEPLDALACPLFLSDRLIGVVAIEMTHRSQPMQRATVQQIQAGAKWLETMVLLNGATARDQLVNLVDLVAAGLENERFRVAATEVTNELAARFACHRVSIGFMRYHRIRVEALSHSSRIDQHSNLVRAIRDAMGESLDQAATVVYPAASDDTALVTRFHEHLGHSQQGAAICTLPLVKNGKAVGALLLERAADNPFDAETVAQCEQIGLLLGPVLENRRREERSLPARALDALQCGCARLLGPRHLALKAGFSLTAALLAWLCLASGAFRISCDSVLEAGVCRAVVAPQQGYIAQAHVRAGDRVRSGDVLATLDDQELRLEQRKWQSQRAQLIKEYRKALSGVDRAEVAILKAKRAQAEAQLSLVEQQMKRTTLTAPFSGLVVKGDLSQALGSPVTTGDVLYEVAPTDEYRVIMKIDDRDIGLIAMGQRGHLKLSGMPDQAIALTVDRLTPVAISEGGRNYFRVEAVMADHSDLMRPGMEGIARIEIGREKLFRIWTRRLVDWLRLFVWQRMP</sequence>
<evidence type="ECO:0000256" key="3">
    <source>
        <dbReference type="SAM" id="Coils"/>
    </source>
</evidence>
<feature type="coiled-coil region" evidence="3">
    <location>
        <begin position="423"/>
        <end position="450"/>
    </location>
</feature>
<dbReference type="OrthoDB" id="9806939at2"/>
<dbReference type="GO" id="GO:0030313">
    <property type="term" value="C:cell envelope"/>
    <property type="evidence" value="ECO:0007669"/>
    <property type="project" value="UniProtKB-SubCell"/>
</dbReference>
<dbReference type="EMBL" id="AP021874">
    <property type="protein sequence ID" value="BBO70914.1"/>
    <property type="molecule type" value="Genomic_DNA"/>
</dbReference>
<dbReference type="AlphaFoldDB" id="A0A5K7YXA4"/>
<keyword evidence="2 3" id="KW-0175">Coiled coil</keyword>
<dbReference type="Proteomes" id="UP000427906">
    <property type="component" value="Chromosome"/>
</dbReference>
<feature type="domain" description="GAF" evidence="4">
    <location>
        <begin position="148"/>
        <end position="300"/>
    </location>
</feature>
<evidence type="ECO:0000259" key="4">
    <source>
        <dbReference type="SMART" id="SM00065"/>
    </source>
</evidence>
<proteinExistence type="predicted"/>
<dbReference type="RefSeq" id="WP_155318815.1">
    <property type="nucleotide sequence ID" value="NZ_AP021874.1"/>
</dbReference>
<dbReference type="SMART" id="SM00065">
    <property type="entry name" value="GAF"/>
    <property type="match status" value="1"/>
</dbReference>
<comment type="subcellular location">
    <subcellularLocation>
        <location evidence="1">Cell envelope</location>
    </subcellularLocation>
</comment>
<evidence type="ECO:0000313" key="6">
    <source>
        <dbReference type="Proteomes" id="UP000427906"/>
    </source>
</evidence>